<reference evidence="2" key="1">
    <citation type="journal article" date="2022" name="bioRxiv">
        <title>Sequencing and chromosome-scale assembly of the giantPleurodeles waltlgenome.</title>
        <authorList>
            <person name="Brown T."/>
            <person name="Elewa A."/>
            <person name="Iarovenko S."/>
            <person name="Subramanian E."/>
            <person name="Araus A.J."/>
            <person name="Petzold A."/>
            <person name="Susuki M."/>
            <person name="Suzuki K.-i.T."/>
            <person name="Hayashi T."/>
            <person name="Toyoda A."/>
            <person name="Oliveira C."/>
            <person name="Osipova E."/>
            <person name="Leigh N.D."/>
            <person name="Simon A."/>
            <person name="Yun M.H."/>
        </authorList>
    </citation>
    <scope>NUCLEOTIDE SEQUENCE</scope>
    <source>
        <strain evidence="2">20211129_DDA</strain>
        <tissue evidence="2">Liver</tissue>
    </source>
</reference>
<comment type="caution">
    <text evidence="2">The sequence shown here is derived from an EMBL/GenBank/DDBJ whole genome shotgun (WGS) entry which is preliminary data.</text>
</comment>
<dbReference type="Proteomes" id="UP001066276">
    <property type="component" value="Chromosome 7"/>
</dbReference>
<evidence type="ECO:0000256" key="1">
    <source>
        <dbReference type="SAM" id="MobiDB-lite"/>
    </source>
</evidence>
<proteinExistence type="predicted"/>
<feature type="compositionally biased region" description="Basic and acidic residues" evidence="1">
    <location>
        <begin position="1"/>
        <end position="15"/>
    </location>
</feature>
<name>A0AAV7P6U0_PLEWA</name>
<evidence type="ECO:0000313" key="3">
    <source>
        <dbReference type="Proteomes" id="UP001066276"/>
    </source>
</evidence>
<protein>
    <submittedName>
        <fullName evidence="2">Uncharacterized protein</fullName>
    </submittedName>
</protein>
<feature type="compositionally biased region" description="Basic and acidic residues" evidence="1">
    <location>
        <begin position="52"/>
        <end position="66"/>
    </location>
</feature>
<dbReference type="AlphaFoldDB" id="A0AAV7P6U0"/>
<feature type="region of interest" description="Disordered" evidence="1">
    <location>
        <begin position="1"/>
        <end position="66"/>
    </location>
</feature>
<organism evidence="2 3">
    <name type="scientific">Pleurodeles waltl</name>
    <name type="common">Iberian ribbed newt</name>
    <dbReference type="NCBI Taxonomy" id="8319"/>
    <lineage>
        <taxon>Eukaryota</taxon>
        <taxon>Metazoa</taxon>
        <taxon>Chordata</taxon>
        <taxon>Craniata</taxon>
        <taxon>Vertebrata</taxon>
        <taxon>Euteleostomi</taxon>
        <taxon>Amphibia</taxon>
        <taxon>Batrachia</taxon>
        <taxon>Caudata</taxon>
        <taxon>Salamandroidea</taxon>
        <taxon>Salamandridae</taxon>
        <taxon>Pleurodelinae</taxon>
        <taxon>Pleurodeles</taxon>
    </lineage>
</organism>
<dbReference type="EMBL" id="JANPWB010000011">
    <property type="protein sequence ID" value="KAJ1123930.1"/>
    <property type="molecule type" value="Genomic_DNA"/>
</dbReference>
<evidence type="ECO:0000313" key="2">
    <source>
        <dbReference type="EMBL" id="KAJ1123930.1"/>
    </source>
</evidence>
<sequence length="66" mass="7289">MEEVERAEIALHKGVPEPTEEYPGGNEEVQDSPGSSDEDPKDGMKGETLTEEGGRWKEEIGETRSK</sequence>
<keyword evidence="3" id="KW-1185">Reference proteome</keyword>
<accession>A0AAV7P6U0</accession>
<gene>
    <name evidence="2" type="ORF">NDU88_002397</name>
</gene>